<sequence>MTTALFSRLTDYCLYVILFMVMGRHLCEHLGHQFRAWRSYFEILFHSYVCEGISINYFHFSFKFAGDYSYSCTIYYCKSSFVLLLVSKSSHCSECIYYFKLSFDNTFITCKYDFLCSLLSNRRT</sequence>
<evidence type="ECO:0000313" key="2">
    <source>
        <dbReference type="Proteomes" id="UP001154114"/>
    </source>
</evidence>
<dbReference type="AlphaFoldDB" id="A0A9N8KZ45"/>
<evidence type="ECO:0000313" key="1">
    <source>
        <dbReference type="EMBL" id="CAD0195448.1"/>
    </source>
</evidence>
<reference evidence="1" key="1">
    <citation type="submission" date="2021-12" db="EMBL/GenBank/DDBJ databases">
        <authorList>
            <person name="King R."/>
        </authorList>
    </citation>
    <scope>NUCLEOTIDE SEQUENCE</scope>
</reference>
<dbReference type="Proteomes" id="UP001154114">
    <property type="component" value="Chromosome 3"/>
</dbReference>
<dbReference type="EMBL" id="LR824006">
    <property type="protein sequence ID" value="CAD0195448.1"/>
    <property type="molecule type" value="Genomic_DNA"/>
</dbReference>
<keyword evidence="2" id="KW-1185">Reference proteome</keyword>
<protein>
    <submittedName>
        <fullName evidence="1">Uncharacterized protein</fullName>
    </submittedName>
</protein>
<name>A0A9N8KZ45_CHRIL</name>
<gene>
    <name evidence="1" type="ORF">CINC_LOCUS9402</name>
</gene>
<organism evidence="1 2">
    <name type="scientific">Chrysodeixis includens</name>
    <name type="common">Soybean looper</name>
    <name type="synonym">Pseudoplusia includens</name>
    <dbReference type="NCBI Taxonomy" id="689277"/>
    <lineage>
        <taxon>Eukaryota</taxon>
        <taxon>Metazoa</taxon>
        <taxon>Ecdysozoa</taxon>
        <taxon>Arthropoda</taxon>
        <taxon>Hexapoda</taxon>
        <taxon>Insecta</taxon>
        <taxon>Pterygota</taxon>
        <taxon>Neoptera</taxon>
        <taxon>Endopterygota</taxon>
        <taxon>Lepidoptera</taxon>
        <taxon>Glossata</taxon>
        <taxon>Ditrysia</taxon>
        <taxon>Noctuoidea</taxon>
        <taxon>Noctuidae</taxon>
        <taxon>Plusiinae</taxon>
        <taxon>Chrysodeixis</taxon>
    </lineage>
</organism>
<accession>A0A9N8KZ45</accession>
<proteinExistence type="predicted"/>